<evidence type="ECO:0000256" key="2">
    <source>
        <dbReference type="ARBA" id="ARBA00023125"/>
    </source>
</evidence>
<keyword evidence="3" id="KW-0804">Transcription</keyword>
<evidence type="ECO:0000256" key="3">
    <source>
        <dbReference type="ARBA" id="ARBA00023163"/>
    </source>
</evidence>
<dbReference type="RefSeq" id="WP_211468550.1">
    <property type="nucleotide sequence ID" value="NZ_JAGSXH010000044.1"/>
</dbReference>
<dbReference type="AlphaFoldDB" id="A0A8J7WRF0"/>
<reference evidence="6" key="1">
    <citation type="submission" date="2021-04" db="EMBL/GenBank/DDBJ databases">
        <title>Genome based classification of Actinospica acidithermotolerans sp. nov., an actinobacterium isolated from an Indonesian hot spring.</title>
        <authorList>
            <person name="Kusuma A.B."/>
            <person name="Putra K.E."/>
            <person name="Nafisah S."/>
            <person name="Loh J."/>
            <person name="Nouioui I."/>
            <person name="Goodfellow M."/>
        </authorList>
    </citation>
    <scope>NUCLEOTIDE SEQUENCE</scope>
    <source>
        <strain evidence="6">DSM 45618</strain>
    </source>
</reference>
<evidence type="ECO:0000256" key="1">
    <source>
        <dbReference type="ARBA" id="ARBA00023015"/>
    </source>
</evidence>
<evidence type="ECO:0000313" key="7">
    <source>
        <dbReference type="Proteomes" id="UP000677913"/>
    </source>
</evidence>
<dbReference type="InterPro" id="IPR009057">
    <property type="entry name" value="Homeodomain-like_sf"/>
</dbReference>
<dbReference type="InterPro" id="IPR001647">
    <property type="entry name" value="HTH_TetR"/>
</dbReference>
<evidence type="ECO:0000313" key="6">
    <source>
        <dbReference type="EMBL" id="MBS2964185.1"/>
    </source>
</evidence>
<organism evidence="6 7">
    <name type="scientific">Actinocrinis puniceicyclus</name>
    <dbReference type="NCBI Taxonomy" id="977794"/>
    <lineage>
        <taxon>Bacteria</taxon>
        <taxon>Bacillati</taxon>
        <taxon>Actinomycetota</taxon>
        <taxon>Actinomycetes</taxon>
        <taxon>Catenulisporales</taxon>
        <taxon>Actinospicaceae</taxon>
        <taxon>Actinocrinis</taxon>
    </lineage>
</organism>
<dbReference type="EMBL" id="JAGSXH010000044">
    <property type="protein sequence ID" value="MBS2964185.1"/>
    <property type="molecule type" value="Genomic_DNA"/>
</dbReference>
<dbReference type="PANTHER" id="PTHR30055">
    <property type="entry name" value="HTH-TYPE TRANSCRIPTIONAL REGULATOR RUTR"/>
    <property type="match status" value="1"/>
</dbReference>
<dbReference type="SUPFAM" id="SSF46689">
    <property type="entry name" value="Homeodomain-like"/>
    <property type="match status" value="1"/>
</dbReference>
<dbReference type="Gene3D" id="1.10.357.10">
    <property type="entry name" value="Tetracycline Repressor, domain 2"/>
    <property type="match status" value="1"/>
</dbReference>
<dbReference type="Proteomes" id="UP000677913">
    <property type="component" value="Unassembled WGS sequence"/>
</dbReference>
<keyword evidence="7" id="KW-1185">Reference proteome</keyword>
<dbReference type="InterPro" id="IPR036271">
    <property type="entry name" value="Tet_transcr_reg_TetR-rel_C_sf"/>
</dbReference>
<dbReference type="PANTHER" id="PTHR30055:SF234">
    <property type="entry name" value="HTH-TYPE TRANSCRIPTIONAL REGULATOR BETI"/>
    <property type="match status" value="1"/>
</dbReference>
<evidence type="ECO:0000259" key="5">
    <source>
        <dbReference type="PROSITE" id="PS50977"/>
    </source>
</evidence>
<keyword evidence="1" id="KW-0805">Transcription regulation</keyword>
<protein>
    <submittedName>
        <fullName evidence="6">Helix-turn-helix transcriptional regulator</fullName>
    </submittedName>
</protein>
<accession>A0A8J7WRF0</accession>
<dbReference type="PRINTS" id="PR00455">
    <property type="entry name" value="HTHTETR"/>
</dbReference>
<dbReference type="SUPFAM" id="SSF48498">
    <property type="entry name" value="Tetracyclin repressor-like, C-terminal domain"/>
    <property type="match status" value="1"/>
</dbReference>
<keyword evidence="2 4" id="KW-0238">DNA-binding</keyword>
<dbReference type="InterPro" id="IPR050109">
    <property type="entry name" value="HTH-type_TetR-like_transc_reg"/>
</dbReference>
<dbReference type="GO" id="GO:0003700">
    <property type="term" value="F:DNA-binding transcription factor activity"/>
    <property type="evidence" value="ECO:0007669"/>
    <property type="project" value="TreeGrafter"/>
</dbReference>
<comment type="caution">
    <text evidence="6">The sequence shown here is derived from an EMBL/GenBank/DDBJ whole genome shotgun (WGS) entry which is preliminary data.</text>
</comment>
<dbReference type="Pfam" id="PF00440">
    <property type="entry name" value="TetR_N"/>
    <property type="match status" value="1"/>
</dbReference>
<proteinExistence type="predicted"/>
<dbReference type="InterPro" id="IPR049445">
    <property type="entry name" value="TetR_SbtR-like_C"/>
</dbReference>
<dbReference type="GO" id="GO:0000976">
    <property type="term" value="F:transcription cis-regulatory region binding"/>
    <property type="evidence" value="ECO:0007669"/>
    <property type="project" value="TreeGrafter"/>
</dbReference>
<name>A0A8J7WRF0_9ACTN</name>
<dbReference type="Pfam" id="PF21597">
    <property type="entry name" value="TetR_C_43"/>
    <property type="match status" value="1"/>
</dbReference>
<dbReference type="PROSITE" id="PS50977">
    <property type="entry name" value="HTH_TETR_2"/>
    <property type="match status" value="1"/>
</dbReference>
<gene>
    <name evidence="6" type="ORF">KGA66_14090</name>
</gene>
<sequence>MTPEAQAGRPPRADARRNRARVLAAAHAAFAAQGLAVPLDEIARRAGVGAGTVYRHFPTKEALFEAVIVARLESLAEQAQAALEVPARQAGAAFFDFLYVMLADADSKKDLADALAGAGIDLRAITVVAAARLNASLAELLARAQAAGAVRHGIDASDLHAVIVGALAAERRRADPQRPGRIARMVCDALRPATPLSR</sequence>
<feature type="DNA-binding region" description="H-T-H motif" evidence="4">
    <location>
        <begin position="38"/>
        <end position="57"/>
    </location>
</feature>
<feature type="domain" description="HTH tetR-type" evidence="5">
    <location>
        <begin position="16"/>
        <end position="75"/>
    </location>
</feature>
<evidence type="ECO:0000256" key="4">
    <source>
        <dbReference type="PROSITE-ProRule" id="PRU00335"/>
    </source>
</evidence>